<keyword evidence="1" id="KW-0464">Manganese</keyword>
<comment type="catalytic activity">
    <reaction evidence="1">
        <text>O-phospho-L-seryl-[protein] + H2O = L-seryl-[protein] + phosphate</text>
        <dbReference type="Rhea" id="RHEA:20629"/>
        <dbReference type="Rhea" id="RHEA-COMP:9863"/>
        <dbReference type="Rhea" id="RHEA-COMP:11604"/>
        <dbReference type="ChEBI" id="CHEBI:15377"/>
        <dbReference type="ChEBI" id="CHEBI:29999"/>
        <dbReference type="ChEBI" id="CHEBI:43474"/>
        <dbReference type="ChEBI" id="CHEBI:83421"/>
        <dbReference type="EC" id="3.1.3.16"/>
    </reaction>
</comment>
<dbReference type="PANTHER" id="PTHR12320">
    <property type="entry name" value="PROTEIN PHOSPHATASE 2C"/>
    <property type="match status" value="1"/>
</dbReference>
<organism evidence="3 4">
    <name type="scientific">Friedmanniomyces endolithicus</name>
    <dbReference type="NCBI Taxonomy" id="329885"/>
    <lineage>
        <taxon>Eukaryota</taxon>
        <taxon>Fungi</taxon>
        <taxon>Dikarya</taxon>
        <taxon>Ascomycota</taxon>
        <taxon>Pezizomycotina</taxon>
        <taxon>Dothideomycetes</taxon>
        <taxon>Dothideomycetidae</taxon>
        <taxon>Mycosphaerellales</taxon>
        <taxon>Teratosphaeriaceae</taxon>
        <taxon>Friedmanniomyces</taxon>
    </lineage>
</organism>
<evidence type="ECO:0000313" key="3">
    <source>
        <dbReference type="EMBL" id="KAK1004786.1"/>
    </source>
</evidence>
<comment type="cofactor">
    <cofactor evidence="1">
        <name>Mn(2+)</name>
        <dbReference type="ChEBI" id="CHEBI:29035"/>
    </cofactor>
</comment>
<dbReference type="InterPro" id="IPR001932">
    <property type="entry name" value="PPM-type_phosphatase-like_dom"/>
</dbReference>
<proteinExistence type="inferred from homology"/>
<comment type="caution">
    <text evidence="3">The sequence shown here is derived from an EMBL/GenBank/DDBJ whole genome shotgun (WGS) entry which is preliminary data.</text>
</comment>
<dbReference type="Gene3D" id="3.60.40.10">
    <property type="entry name" value="PPM-type phosphatase domain"/>
    <property type="match status" value="1"/>
</dbReference>
<dbReference type="PANTHER" id="PTHR12320:SF1">
    <property type="entry name" value="PROTEIN PHOSPHATASE PTC7 HOMOLOG"/>
    <property type="match status" value="1"/>
</dbReference>
<dbReference type="PROSITE" id="PS51746">
    <property type="entry name" value="PPM_2"/>
    <property type="match status" value="1"/>
</dbReference>
<dbReference type="GO" id="GO:0046872">
    <property type="term" value="F:metal ion binding"/>
    <property type="evidence" value="ECO:0007669"/>
    <property type="project" value="UniProtKB-UniRule"/>
</dbReference>
<protein>
    <recommendedName>
        <fullName evidence="1">Protein phosphatase</fullName>
        <ecNumber evidence="1">3.1.3.16</ecNumber>
    </recommendedName>
</protein>
<dbReference type="SUPFAM" id="SSF81606">
    <property type="entry name" value="PP2C-like"/>
    <property type="match status" value="1"/>
</dbReference>
<evidence type="ECO:0000256" key="1">
    <source>
        <dbReference type="RuleBase" id="RU366020"/>
    </source>
</evidence>
<dbReference type="SMART" id="SM00331">
    <property type="entry name" value="PP2C_SIG"/>
    <property type="match status" value="1"/>
</dbReference>
<keyword evidence="1" id="KW-0460">Magnesium</keyword>
<reference evidence="3" key="1">
    <citation type="submission" date="2023-06" db="EMBL/GenBank/DDBJ databases">
        <title>Black Yeasts Isolated from many extreme environments.</title>
        <authorList>
            <person name="Coleine C."/>
            <person name="Stajich J.E."/>
            <person name="Selbmann L."/>
        </authorList>
    </citation>
    <scope>NUCLEOTIDE SEQUENCE</scope>
    <source>
        <strain evidence="3">CCFEE 5200</strain>
    </source>
</reference>
<dbReference type="AlphaFoldDB" id="A0AAN6KXQ3"/>
<dbReference type="SMART" id="SM00332">
    <property type="entry name" value="PP2Cc"/>
    <property type="match status" value="1"/>
</dbReference>
<sequence length="446" mass="47930">MSTSDRLRYSPGVKWRSRCQHDGLSAASCLTLAHLTAAMSATLTTLPASYLRYATRGLSSYLGFREPLSQMPLLQHRAYSSDPPAQTRFTYRLAAAAAGKRTPSRAPKAWQDYWLYTSTQVNATPPYLRSTKPNSGEDAFFAATVGGSKHHVAFGVADGVGGWQDQGVDPSDFSHGLCGLMAGTAYIHEGLEAGKNVRPQELMQTAYDAVSVNPRIVAGGCTASLAVVDGAGGMETANLGDSGFLIFSPGRVAHRSQIQTHAFNTPYQLAKVPPKMQAQNAIFGGSAHYSETPAQADVERYQLKHGDVVLFATDGVWDNLSAQETLGVVTKVIEEHGYWFKSHNFPGAESLLNATLIRSLSQEVDEKSGLKGPYLPGLLATAVMREAKVAGLDTRRNGPFAKEVNLLYPQEGWRGGKADDIAVVVCVAVEDGEAAMHESIPIKAKL</sequence>
<accession>A0AAN6KXQ3</accession>
<comment type="similarity">
    <text evidence="1">Belongs to the PP2C family.</text>
</comment>
<dbReference type="GO" id="GO:0004722">
    <property type="term" value="F:protein serine/threonine phosphatase activity"/>
    <property type="evidence" value="ECO:0007669"/>
    <property type="project" value="UniProtKB-EC"/>
</dbReference>
<evidence type="ECO:0000259" key="2">
    <source>
        <dbReference type="PROSITE" id="PS51746"/>
    </source>
</evidence>
<gene>
    <name evidence="3" type="primary">PTC7_2</name>
    <name evidence="3" type="ORF">LTR91_004281</name>
</gene>
<dbReference type="Proteomes" id="UP001175353">
    <property type="component" value="Unassembled WGS sequence"/>
</dbReference>
<name>A0AAN6KXQ3_9PEZI</name>
<dbReference type="EMBL" id="JAUJLE010000024">
    <property type="protein sequence ID" value="KAK1004786.1"/>
    <property type="molecule type" value="Genomic_DNA"/>
</dbReference>
<keyword evidence="4" id="KW-1185">Reference proteome</keyword>
<keyword evidence="1" id="KW-0479">Metal-binding</keyword>
<feature type="domain" description="PPM-type phosphatase" evidence="2">
    <location>
        <begin position="118"/>
        <end position="428"/>
    </location>
</feature>
<dbReference type="EC" id="3.1.3.16" evidence="1"/>
<comment type="catalytic activity">
    <reaction evidence="1">
        <text>O-phospho-L-threonyl-[protein] + H2O = L-threonyl-[protein] + phosphate</text>
        <dbReference type="Rhea" id="RHEA:47004"/>
        <dbReference type="Rhea" id="RHEA-COMP:11060"/>
        <dbReference type="Rhea" id="RHEA-COMP:11605"/>
        <dbReference type="ChEBI" id="CHEBI:15377"/>
        <dbReference type="ChEBI" id="CHEBI:30013"/>
        <dbReference type="ChEBI" id="CHEBI:43474"/>
        <dbReference type="ChEBI" id="CHEBI:61977"/>
        <dbReference type="EC" id="3.1.3.16"/>
    </reaction>
</comment>
<comment type="cofactor">
    <cofactor evidence="1">
        <name>Mg(2+)</name>
        <dbReference type="ChEBI" id="CHEBI:18420"/>
    </cofactor>
</comment>
<keyword evidence="1 3" id="KW-0378">Hydrolase</keyword>
<keyword evidence="1" id="KW-0904">Protein phosphatase</keyword>
<dbReference type="InterPro" id="IPR039123">
    <property type="entry name" value="PPTC7"/>
</dbReference>
<dbReference type="InterPro" id="IPR036457">
    <property type="entry name" value="PPM-type-like_dom_sf"/>
</dbReference>
<evidence type="ECO:0000313" key="4">
    <source>
        <dbReference type="Proteomes" id="UP001175353"/>
    </source>
</evidence>